<proteinExistence type="inferred from homology"/>
<evidence type="ECO:0000259" key="2">
    <source>
        <dbReference type="Pfam" id="PF08327"/>
    </source>
</evidence>
<name>A0A4R0P316_9SPHI</name>
<dbReference type="RefSeq" id="WP_131557248.1">
    <property type="nucleotide sequence ID" value="NZ_SJSN01000004.1"/>
</dbReference>
<dbReference type="Gene3D" id="3.30.530.20">
    <property type="match status" value="1"/>
</dbReference>
<keyword evidence="4" id="KW-1185">Reference proteome</keyword>
<evidence type="ECO:0000256" key="1">
    <source>
        <dbReference type="ARBA" id="ARBA00006817"/>
    </source>
</evidence>
<dbReference type="OrthoDB" id="384974at2"/>
<sequence length="141" mass="16028">MEKITIKTDINAKAEKVWQILFGVESYPKWAAAFMEGSQAATDWKKGSKALFTDGKGNGMVAIIEENIQNKFLSIKHLGELKDGKEELQDWGNALENYTLEEHNDHTTLIIDMNVNDEWKDYLVKTWPKALEKVKELAEAG</sequence>
<accession>A0A4R0P316</accession>
<evidence type="ECO:0000313" key="4">
    <source>
        <dbReference type="Proteomes" id="UP000291485"/>
    </source>
</evidence>
<dbReference type="SUPFAM" id="SSF55961">
    <property type="entry name" value="Bet v1-like"/>
    <property type="match status" value="1"/>
</dbReference>
<comment type="caution">
    <text evidence="3">The sequence shown here is derived from an EMBL/GenBank/DDBJ whole genome shotgun (WGS) entry which is preliminary data.</text>
</comment>
<feature type="domain" description="Activator of Hsp90 ATPase homologue 1/2-like C-terminal" evidence="2">
    <location>
        <begin position="11"/>
        <end position="138"/>
    </location>
</feature>
<comment type="similarity">
    <text evidence="1">Belongs to the AHA1 family.</text>
</comment>
<organism evidence="3 4">
    <name type="scientific">Pedobacter frigidisoli</name>
    <dbReference type="NCBI Taxonomy" id="2530455"/>
    <lineage>
        <taxon>Bacteria</taxon>
        <taxon>Pseudomonadati</taxon>
        <taxon>Bacteroidota</taxon>
        <taxon>Sphingobacteriia</taxon>
        <taxon>Sphingobacteriales</taxon>
        <taxon>Sphingobacteriaceae</taxon>
        <taxon>Pedobacter</taxon>
    </lineage>
</organism>
<dbReference type="EMBL" id="SJSN01000004">
    <property type="protein sequence ID" value="TCD11233.1"/>
    <property type="molecule type" value="Genomic_DNA"/>
</dbReference>
<evidence type="ECO:0000313" key="3">
    <source>
        <dbReference type="EMBL" id="TCD11233.1"/>
    </source>
</evidence>
<dbReference type="Pfam" id="PF08327">
    <property type="entry name" value="AHSA1"/>
    <property type="match status" value="1"/>
</dbReference>
<dbReference type="Proteomes" id="UP000291485">
    <property type="component" value="Unassembled WGS sequence"/>
</dbReference>
<gene>
    <name evidence="3" type="ORF">EZ449_07005</name>
</gene>
<protein>
    <submittedName>
        <fullName evidence="3">SRPBCC domain-containing protein</fullName>
    </submittedName>
</protein>
<reference evidence="3 4" key="1">
    <citation type="submission" date="2019-02" db="EMBL/GenBank/DDBJ databases">
        <title>Pedobacter sp. RP-3-11 sp. nov., isolated from Arctic soil.</title>
        <authorList>
            <person name="Dahal R.H."/>
        </authorList>
    </citation>
    <scope>NUCLEOTIDE SEQUENCE [LARGE SCALE GENOMIC DNA]</scope>
    <source>
        <strain evidence="3 4">RP-3-11</strain>
    </source>
</reference>
<dbReference type="AlphaFoldDB" id="A0A4R0P316"/>
<dbReference type="InterPro" id="IPR013538">
    <property type="entry name" value="ASHA1/2-like_C"/>
</dbReference>
<dbReference type="InterPro" id="IPR023393">
    <property type="entry name" value="START-like_dom_sf"/>
</dbReference>